<dbReference type="PANTHER" id="PTHR34107:SF5">
    <property type="entry name" value="SLL1355 PROTEIN"/>
    <property type="match status" value="1"/>
</dbReference>
<dbReference type="CDD" id="cd06260">
    <property type="entry name" value="DUF820-like"/>
    <property type="match status" value="1"/>
</dbReference>
<dbReference type="Proteomes" id="UP000718564">
    <property type="component" value="Unassembled WGS sequence"/>
</dbReference>
<dbReference type="RefSeq" id="WP_169156329.1">
    <property type="nucleotide sequence ID" value="NZ_CAWPJE010000129.1"/>
</dbReference>
<gene>
    <name evidence="2" type="ORF">DP116_17120</name>
</gene>
<keyword evidence="2" id="KW-0540">Nuclease</keyword>
<evidence type="ECO:0000259" key="1">
    <source>
        <dbReference type="Pfam" id="PF05685"/>
    </source>
</evidence>
<accession>A0ABX1P9W2</accession>
<organism evidence="2 3">
    <name type="scientific">Brasilonema bromeliae SPC951</name>
    <dbReference type="NCBI Taxonomy" id="385972"/>
    <lineage>
        <taxon>Bacteria</taxon>
        <taxon>Bacillati</taxon>
        <taxon>Cyanobacteriota</taxon>
        <taxon>Cyanophyceae</taxon>
        <taxon>Nostocales</taxon>
        <taxon>Scytonemataceae</taxon>
        <taxon>Brasilonema</taxon>
        <taxon>Bromeliae group (in: Brasilonema)</taxon>
    </lineage>
</organism>
<evidence type="ECO:0000313" key="2">
    <source>
        <dbReference type="EMBL" id="NMG21079.1"/>
    </source>
</evidence>
<sequence>MTIASKSKLTLEEFLKLPDTKPASEYINGEIIQKQMPQGEHSLIQTSFCELINGVGKKQKIAIAFPELRCTYPAGSRSSSVYGGQSIVPDVTVFRWERIPLKPSGRIANRFEIHPDWAIEILSPDQRQTKVLGNLLYCSRCGTELAWLIDPEEESVLAVFPNQRVEVYEGSAQLPILNNIELELTVEQIFSWLTLS</sequence>
<dbReference type="InterPro" id="IPR008538">
    <property type="entry name" value="Uma2"/>
</dbReference>
<dbReference type="Pfam" id="PF05685">
    <property type="entry name" value="Uma2"/>
    <property type="match status" value="1"/>
</dbReference>
<keyword evidence="2" id="KW-0255">Endonuclease</keyword>
<keyword evidence="2" id="KW-0378">Hydrolase</keyword>
<reference evidence="2 3" key="1">
    <citation type="submission" date="2018-06" db="EMBL/GenBank/DDBJ databases">
        <title>Comparative genomics of Brasilonema spp. strains.</title>
        <authorList>
            <person name="Alvarenga D.O."/>
            <person name="Fiore M.F."/>
            <person name="Varani A.M."/>
        </authorList>
    </citation>
    <scope>NUCLEOTIDE SEQUENCE [LARGE SCALE GENOMIC DNA]</scope>
    <source>
        <strain evidence="2 3">SPC951</strain>
    </source>
</reference>
<dbReference type="PANTHER" id="PTHR34107">
    <property type="entry name" value="SLL0198 PROTEIN-RELATED"/>
    <property type="match status" value="1"/>
</dbReference>
<comment type="caution">
    <text evidence="2">The sequence shown here is derived from an EMBL/GenBank/DDBJ whole genome shotgun (WGS) entry which is preliminary data.</text>
</comment>
<dbReference type="Gene3D" id="3.90.1570.10">
    <property type="entry name" value="tt1808, chain A"/>
    <property type="match status" value="1"/>
</dbReference>
<evidence type="ECO:0000313" key="3">
    <source>
        <dbReference type="Proteomes" id="UP000718564"/>
    </source>
</evidence>
<dbReference type="InterPro" id="IPR011335">
    <property type="entry name" value="Restrct_endonuc-II-like"/>
</dbReference>
<dbReference type="GO" id="GO:0004519">
    <property type="term" value="F:endonuclease activity"/>
    <property type="evidence" value="ECO:0007669"/>
    <property type="project" value="UniProtKB-KW"/>
</dbReference>
<dbReference type="InterPro" id="IPR012296">
    <property type="entry name" value="Nuclease_put_TT1808"/>
</dbReference>
<dbReference type="EMBL" id="QMEB01000136">
    <property type="protein sequence ID" value="NMG21079.1"/>
    <property type="molecule type" value="Genomic_DNA"/>
</dbReference>
<proteinExistence type="predicted"/>
<protein>
    <submittedName>
        <fullName evidence="2">Uma2 family endonuclease</fullName>
    </submittedName>
</protein>
<keyword evidence="3" id="KW-1185">Reference proteome</keyword>
<feature type="domain" description="Putative restriction endonuclease" evidence="1">
    <location>
        <begin position="11"/>
        <end position="186"/>
    </location>
</feature>
<name>A0ABX1P9W2_9CYAN</name>
<dbReference type="SUPFAM" id="SSF52980">
    <property type="entry name" value="Restriction endonuclease-like"/>
    <property type="match status" value="1"/>
</dbReference>